<name>A0A1V0RQI7_9RHOB</name>
<evidence type="ECO:0000313" key="2">
    <source>
        <dbReference type="Proteomes" id="UP000192273"/>
    </source>
</evidence>
<reference evidence="1 2" key="1">
    <citation type="submission" date="2017-03" db="EMBL/GenBank/DDBJ databases">
        <title>Genome Sequence of Roseovarius mucosus strain SMR3 Isolated from a culture of the Diatom Skeletonema marinoi.</title>
        <authorList>
            <person name="Topel M."/>
            <person name="Pinder M."/>
            <person name="Johansson O.N."/>
            <person name="Kourtchenko O."/>
            <person name="Godhe A."/>
            <person name="Clarke A.K."/>
        </authorList>
    </citation>
    <scope>NUCLEOTIDE SEQUENCE [LARGE SCALE GENOMIC DNA]</scope>
    <source>
        <strain evidence="1 2">SMR3</strain>
    </source>
</reference>
<evidence type="ECO:0000313" key="1">
    <source>
        <dbReference type="EMBL" id="ARE84029.1"/>
    </source>
</evidence>
<dbReference type="AlphaFoldDB" id="A0A1V0RQI7"/>
<dbReference type="KEGG" id="rmm:ROSMUCSMR3_02560"/>
<dbReference type="Proteomes" id="UP000192273">
    <property type="component" value="Chromosome"/>
</dbReference>
<gene>
    <name evidence="1" type="ORF">ROSMUCSMR3_02560</name>
</gene>
<sequence>MRGSFAAVSVNRAGGAITLVLLARMGHVLGCRQ</sequence>
<organism evidence="1 2">
    <name type="scientific">Roseovarius mucosus</name>
    <dbReference type="NCBI Taxonomy" id="215743"/>
    <lineage>
        <taxon>Bacteria</taxon>
        <taxon>Pseudomonadati</taxon>
        <taxon>Pseudomonadota</taxon>
        <taxon>Alphaproteobacteria</taxon>
        <taxon>Rhodobacterales</taxon>
        <taxon>Roseobacteraceae</taxon>
        <taxon>Roseovarius</taxon>
    </lineage>
</organism>
<accession>A0A1V0RQI7</accession>
<keyword evidence="2" id="KW-1185">Reference proteome</keyword>
<protein>
    <submittedName>
        <fullName evidence="1">Uncharacterized protein</fullName>
    </submittedName>
</protein>
<dbReference type="EMBL" id="CP020474">
    <property type="protein sequence ID" value="ARE84029.1"/>
    <property type="molecule type" value="Genomic_DNA"/>
</dbReference>
<proteinExistence type="predicted"/>